<name>A0ABT8XHJ1_9HYPH</name>
<feature type="coiled-coil region" evidence="1">
    <location>
        <begin position="119"/>
        <end position="146"/>
    </location>
</feature>
<evidence type="ECO:0000256" key="2">
    <source>
        <dbReference type="SAM" id="MobiDB-lite"/>
    </source>
</evidence>
<proteinExistence type="predicted"/>
<gene>
    <name evidence="3" type="ORF">GB928_018460</name>
</gene>
<evidence type="ECO:0000313" key="4">
    <source>
        <dbReference type="Proteomes" id="UP001177080"/>
    </source>
</evidence>
<evidence type="ECO:0000313" key="3">
    <source>
        <dbReference type="EMBL" id="MDO6123175.1"/>
    </source>
</evidence>
<keyword evidence="1" id="KW-0175">Coiled coil</keyword>
<dbReference type="EMBL" id="WHSC02000007">
    <property type="protein sequence ID" value="MDO6123175.1"/>
    <property type="molecule type" value="Genomic_DNA"/>
</dbReference>
<dbReference type="Proteomes" id="UP001177080">
    <property type="component" value="Unassembled WGS sequence"/>
</dbReference>
<dbReference type="RefSeq" id="WP_244760797.1">
    <property type="nucleotide sequence ID" value="NZ_JALJCJ010000002.1"/>
</dbReference>
<sequence length="213" mass="23788">MADLVPADIFERLPERYRRRAREIAARVGEIDMLLRRCDTGALRDAAVRLRGQLRPQPDVEMADFAREFKTACGDLPEWAVSEATNDFLAGRVANHTGQFMPTCAEFARHARSIIAPFIGEKNGLRNEAERLFERAEDEARRAALAVERADPAVRARVRVMLAAAKAGAPLPVTGRSHIGTSPETKAEMDKLRVRRPHVSKLPETRLVKGKRS</sequence>
<keyword evidence="4" id="KW-1185">Reference proteome</keyword>
<accession>A0ABT8XHJ1</accession>
<evidence type="ECO:0000256" key="1">
    <source>
        <dbReference type="SAM" id="Coils"/>
    </source>
</evidence>
<feature type="region of interest" description="Disordered" evidence="2">
    <location>
        <begin position="173"/>
        <end position="213"/>
    </location>
</feature>
<organism evidence="3 4">
    <name type="scientific">Shinella curvata</name>
    <dbReference type="NCBI Taxonomy" id="1817964"/>
    <lineage>
        <taxon>Bacteria</taxon>
        <taxon>Pseudomonadati</taxon>
        <taxon>Pseudomonadota</taxon>
        <taxon>Alphaproteobacteria</taxon>
        <taxon>Hyphomicrobiales</taxon>
        <taxon>Rhizobiaceae</taxon>
        <taxon>Shinella</taxon>
    </lineage>
</organism>
<comment type="caution">
    <text evidence="3">The sequence shown here is derived from an EMBL/GenBank/DDBJ whole genome shotgun (WGS) entry which is preliminary data.</text>
</comment>
<protein>
    <submittedName>
        <fullName evidence="3">Uncharacterized protein</fullName>
    </submittedName>
</protein>
<reference evidence="3" key="1">
    <citation type="submission" date="2022-04" db="EMBL/GenBank/DDBJ databases">
        <title>Shinella lacus sp. nov., a novel member of the genus Shinella from water.</title>
        <authorList>
            <person name="Deng Y."/>
        </authorList>
    </citation>
    <scope>NUCLEOTIDE SEQUENCE</scope>
    <source>
        <strain evidence="3">JCM 31239</strain>
    </source>
</reference>